<feature type="compositionally biased region" description="Low complexity" evidence="5">
    <location>
        <begin position="220"/>
        <end position="231"/>
    </location>
</feature>
<proteinExistence type="inferred from homology"/>
<dbReference type="InterPro" id="IPR036869">
    <property type="entry name" value="J_dom_sf"/>
</dbReference>
<dbReference type="EMBL" id="JACGWN010000016">
    <property type="protein sequence ID" value="KAL0394224.1"/>
    <property type="molecule type" value="Genomic_DNA"/>
</dbReference>
<dbReference type="SUPFAM" id="SSF51445">
    <property type="entry name" value="(Trans)glycosidases"/>
    <property type="match status" value="1"/>
</dbReference>
<accession>A0AAW2SP62</accession>
<protein>
    <submittedName>
        <fullName evidence="7">Raucaffricine-O-beta-D-glucosidase</fullName>
    </submittedName>
</protein>
<sequence length="682" mass="77404">MEKKFSSSSSGSASAQIIEGHDVTRAQFPPDFVFGVATSAYQDDIKMMKSMGLDAYRFSISWSRILPSGRVSLGVNQKGIDYYNDLINTVVANDMKPFVTLFHFDLPHALEEEFDGFLSRDVAEFFREFAELCFEEFGDRVKYWMTLNEPWSYAHNGYVSCEFPPGLDHAITSSVMNSTSPSAPKMMKYIPYRSSPYHQHRYDHHLLNAADHDHAPPPSNQIKIINSSSSDSKSKRKWDPAKDAYTVGRNLLLAHALAVHSYRTKFQEHQKGKIGIALNTLWCEPYNKDDADDIEAVKRAMDFVMGWFLEPVLTGKYPKTMIDCVPCENLAAFSDGEAEMLKGSIDFLGLNYYTGLFAANNPNPTHKGYIADQRLQISFSDATGKTLGPQAGSFWLHVYPQGIYNMLIKYVNDKYADKIPAIYITENGVDEKKDEMLRVKDACVDSMREDYHKSHLLYLLKAMKNHRLPTYYGATKQRTRLVVIRNSSDESATATNAESAEIPAELPKGPPSLISALNVEKALRGIAITDTDHYERLGLRTGCSYDQVNVAYKNKVAEVINKGLAEEELSKELDLLKESHSILSSVEERRLYDWSLARSGKPDRYMWPFEVDITQTPTDEPPPRVKLRSALPLFRILCLKRMYIYGSNSLSEPEDEGPTRLVGYFFISWLILSFTLFIVFNR</sequence>
<dbReference type="Gene3D" id="3.20.20.80">
    <property type="entry name" value="Glycosidases"/>
    <property type="match status" value="1"/>
</dbReference>
<keyword evidence="3" id="KW-0326">Glycosidase</keyword>
<evidence type="ECO:0000313" key="7">
    <source>
        <dbReference type="EMBL" id="KAL0394224.1"/>
    </source>
</evidence>
<evidence type="ECO:0000256" key="6">
    <source>
        <dbReference type="SAM" id="Phobius"/>
    </source>
</evidence>
<keyword evidence="6" id="KW-0472">Membrane</keyword>
<reference evidence="7" key="1">
    <citation type="submission" date="2020-06" db="EMBL/GenBank/DDBJ databases">
        <authorList>
            <person name="Li T."/>
            <person name="Hu X."/>
            <person name="Zhang T."/>
            <person name="Song X."/>
            <person name="Zhang H."/>
            <person name="Dai N."/>
            <person name="Sheng W."/>
            <person name="Hou X."/>
            <person name="Wei L."/>
        </authorList>
    </citation>
    <scope>NUCLEOTIDE SEQUENCE</scope>
    <source>
        <strain evidence="7">KEN1</strain>
        <tissue evidence="7">Leaf</tissue>
    </source>
</reference>
<keyword evidence="6" id="KW-0812">Transmembrane</keyword>
<comment type="caution">
    <text evidence="7">The sequence shown here is derived from an EMBL/GenBank/DDBJ whole genome shotgun (WGS) entry which is preliminary data.</text>
</comment>
<dbReference type="PANTHER" id="PTHR10353:SF137">
    <property type="entry name" value="MYROSINASE 3-RELATED"/>
    <property type="match status" value="1"/>
</dbReference>
<evidence type="ECO:0000256" key="3">
    <source>
        <dbReference type="ARBA" id="ARBA00023295"/>
    </source>
</evidence>
<feature type="region of interest" description="Disordered" evidence="5">
    <location>
        <begin position="211"/>
        <end position="238"/>
    </location>
</feature>
<keyword evidence="6" id="KW-1133">Transmembrane helix</keyword>
<dbReference type="SUPFAM" id="SSF46565">
    <property type="entry name" value="Chaperone J-domain"/>
    <property type="match status" value="1"/>
</dbReference>
<evidence type="ECO:0000256" key="4">
    <source>
        <dbReference type="RuleBase" id="RU003690"/>
    </source>
</evidence>
<dbReference type="Gene3D" id="1.10.287.110">
    <property type="entry name" value="DnaJ domain"/>
    <property type="match status" value="1"/>
</dbReference>
<evidence type="ECO:0000256" key="2">
    <source>
        <dbReference type="ARBA" id="ARBA00022801"/>
    </source>
</evidence>
<evidence type="ECO:0000256" key="1">
    <source>
        <dbReference type="ARBA" id="ARBA00010838"/>
    </source>
</evidence>
<comment type="similarity">
    <text evidence="1 4">Belongs to the glycosyl hydrolase 1 family.</text>
</comment>
<dbReference type="GO" id="GO:0005975">
    <property type="term" value="P:carbohydrate metabolic process"/>
    <property type="evidence" value="ECO:0007669"/>
    <property type="project" value="InterPro"/>
</dbReference>
<dbReference type="PRINTS" id="PR00131">
    <property type="entry name" value="GLHYDRLASE1"/>
</dbReference>
<feature type="transmembrane region" description="Helical" evidence="6">
    <location>
        <begin position="661"/>
        <end position="680"/>
    </location>
</feature>
<reference evidence="7" key="2">
    <citation type="journal article" date="2024" name="Plant">
        <title>Genomic evolution and insights into agronomic trait innovations of Sesamum species.</title>
        <authorList>
            <person name="Miao H."/>
            <person name="Wang L."/>
            <person name="Qu L."/>
            <person name="Liu H."/>
            <person name="Sun Y."/>
            <person name="Le M."/>
            <person name="Wang Q."/>
            <person name="Wei S."/>
            <person name="Zheng Y."/>
            <person name="Lin W."/>
            <person name="Duan Y."/>
            <person name="Cao H."/>
            <person name="Xiong S."/>
            <person name="Wang X."/>
            <person name="Wei L."/>
            <person name="Li C."/>
            <person name="Ma Q."/>
            <person name="Ju M."/>
            <person name="Zhao R."/>
            <person name="Li G."/>
            <person name="Mu C."/>
            <person name="Tian Q."/>
            <person name="Mei H."/>
            <person name="Zhang T."/>
            <person name="Gao T."/>
            <person name="Zhang H."/>
        </authorList>
    </citation>
    <scope>NUCLEOTIDE SEQUENCE</scope>
    <source>
        <strain evidence="7">KEN1</strain>
    </source>
</reference>
<dbReference type="GO" id="GO:0008422">
    <property type="term" value="F:beta-glucosidase activity"/>
    <property type="evidence" value="ECO:0007669"/>
    <property type="project" value="TreeGrafter"/>
</dbReference>
<dbReference type="PANTHER" id="PTHR10353">
    <property type="entry name" value="GLYCOSYL HYDROLASE"/>
    <property type="match status" value="1"/>
</dbReference>
<evidence type="ECO:0000256" key="5">
    <source>
        <dbReference type="SAM" id="MobiDB-lite"/>
    </source>
</evidence>
<organism evidence="7">
    <name type="scientific">Sesamum latifolium</name>
    <dbReference type="NCBI Taxonomy" id="2727402"/>
    <lineage>
        <taxon>Eukaryota</taxon>
        <taxon>Viridiplantae</taxon>
        <taxon>Streptophyta</taxon>
        <taxon>Embryophyta</taxon>
        <taxon>Tracheophyta</taxon>
        <taxon>Spermatophyta</taxon>
        <taxon>Magnoliopsida</taxon>
        <taxon>eudicotyledons</taxon>
        <taxon>Gunneridae</taxon>
        <taxon>Pentapetalae</taxon>
        <taxon>asterids</taxon>
        <taxon>lamiids</taxon>
        <taxon>Lamiales</taxon>
        <taxon>Pedaliaceae</taxon>
        <taxon>Sesamum</taxon>
    </lineage>
</organism>
<dbReference type="InterPro" id="IPR001360">
    <property type="entry name" value="Glyco_hydro_1"/>
</dbReference>
<dbReference type="InterPro" id="IPR017853">
    <property type="entry name" value="GH"/>
</dbReference>
<dbReference type="AlphaFoldDB" id="A0AAW2SP62"/>
<gene>
    <name evidence="7" type="ORF">Slati_4388600</name>
</gene>
<name>A0AAW2SP62_9LAMI</name>
<dbReference type="FunFam" id="1.10.287.110:FF:000080">
    <property type="entry name" value="NAD(P)H-quinone oxidoreductase subunit U chloroplastic"/>
    <property type="match status" value="1"/>
</dbReference>
<dbReference type="Pfam" id="PF00232">
    <property type="entry name" value="Glyco_hydro_1"/>
    <property type="match status" value="2"/>
</dbReference>
<keyword evidence="2" id="KW-0378">Hydrolase</keyword>